<gene>
    <name evidence="1" type="ORF">H261_10784</name>
</gene>
<evidence type="ECO:0000313" key="1">
    <source>
        <dbReference type="EMBL" id="EME69884.1"/>
    </source>
</evidence>
<sequence>MPGDRQMRAVQLADLMDDMPVEWNQQREMFGVAR</sequence>
<reference evidence="1 2" key="1">
    <citation type="journal article" date="2014" name="Genome Announc.">
        <title>Draft Genome Sequence of Magnetospirillum sp. Strain SO-1, a Freshwater Magnetotactic Bacterium Isolated from the Ol'khovka River, Russia.</title>
        <authorList>
            <person name="Grouzdev D.S."/>
            <person name="Dziuba M.V."/>
            <person name="Sukhacheva M.S."/>
            <person name="Mardanov A.V."/>
            <person name="Beletskiy A.V."/>
            <person name="Kuznetsov B.B."/>
            <person name="Skryabin K.G."/>
        </authorList>
    </citation>
    <scope>NUCLEOTIDE SEQUENCE [LARGE SCALE GENOMIC DNA]</scope>
    <source>
        <strain evidence="1 2">SO-1</strain>
    </source>
</reference>
<organism evidence="1 2">
    <name type="scientific">Paramagnetospirillum caucaseum</name>
    <dbReference type="NCBI Taxonomy" id="1244869"/>
    <lineage>
        <taxon>Bacteria</taxon>
        <taxon>Pseudomonadati</taxon>
        <taxon>Pseudomonadota</taxon>
        <taxon>Alphaproteobacteria</taxon>
        <taxon>Rhodospirillales</taxon>
        <taxon>Magnetospirillaceae</taxon>
        <taxon>Paramagnetospirillum</taxon>
    </lineage>
</organism>
<dbReference type="AlphaFoldDB" id="M3ABK2"/>
<dbReference type="Proteomes" id="UP000011744">
    <property type="component" value="Unassembled WGS sequence"/>
</dbReference>
<comment type="caution">
    <text evidence="1">The sequence shown here is derived from an EMBL/GenBank/DDBJ whole genome shotgun (WGS) entry which is preliminary data.</text>
</comment>
<keyword evidence="2" id="KW-1185">Reference proteome</keyword>
<dbReference type="EMBL" id="AONQ01000025">
    <property type="protein sequence ID" value="EME69884.1"/>
    <property type="molecule type" value="Genomic_DNA"/>
</dbReference>
<accession>M3ABK2</accession>
<protein>
    <submittedName>
        <fullName evidence="1">Uncharacterized protein</fullName>
    </submittedName>
</protein>
<name>M3ABK2_9PROT</name>
<proteinExistence type="predicted"/>
<evidence type="ECO:0000313" key="2">
    <source>
        <dbReference type="Proteomes" id="UP000011744"/>
    </source>
</evidence>